<dbReference type="GO" id="GO:0016491">
    <property type="term" value="F:oxidoreductase activity"/>
    <property type="evidence" value="ECO:0007669"/>
    <property type="project" value="UniProtKB-KW"/>
</dbReference>
<evidence type="ECO:0000256" key="1">
    <source>
        <dbReference type="ARBA" id="ARBA00006484"/>
    </source>
</evidence>
<dbReference type="PRINTS" id="PR00081">
    <property type="entry name" value="GDHRDH"/>
</dbReference>
<keyword evidence="2" id="KW-0560">Oxidoreductase</keyword>
<evidence type="ECO:0000259" key="4">
    <source>
        <dbReference type="SMART" id="SM00822"/>
    </source>
</evidence>
<protein>
    <submittedName>
        <fullName evidence="5">SDR family NAD(P)-dependent oxidoreductase</fullName>
    </submittedName>
</protein>
<organism evidence="5 6">
    <name type="scientific">Terriglobus albidus</name>
    <dbReference type="NCBI Taxonomy" id="1592106"/>
    <lineage>
        <taxon>Bacteria</taxon>
        <taxon>Pseudomonadati</taxon>
        <taxon>Acidobacteriota</taxon>
        <taxon>Terriglobia</taxon>
        <taxon>Terriglobales</taxon>
        <taxon>Acidobacteriaceae</taxon>
        <taxon>Terriglobus</taxon>
    </lineage>
</organism>
<dbReference type="PRINTS" id="PR00080">
    <property type="entry name" value="SDRFAMILY"/>
</dbReference>
<name>A0A5B9EM09_9BACT</name>
<dbReference type="PANTHER" id="PTHR44196">
    <property type="entry name" value="DEHYDROGENASE/REDUCTASE SDR FAMILY MEMBER 7B"/>
    <property type="match status" value="1"/>
</dbReference>
<sequence>MAVTAGAVYVASKRRKAVQNKVVVIAGGSRGLGLALAQRFARGGASLVLAARDPEELLRARQLLLDRAAVRYAEDVLLVPCDLSDEAEAADLIRRATTHFGRVDVLINNAGIIQVGPVEEQPLAAFDEAMRVNFFSALNTVHAVLPQMLVRRSGTIVNIASIGGKLAIPHMLPYTASKFALTGFSEGLHVELKSKGIHVTTVCPGLLRTGSHVKAEFRGQPEKEYQWFAMAAMLPGLSASTKRAANRIFNAVAARKAELFITPQAWLAARIHGLAPETTQAVAGILNAWFLPEAPAATKHAPVVQGSELPQPEFKPIAAWNEHLQRENNQTAEQ</sequence>
<dbReference type="InterPro" id="IPR002347">
    <property type="entry name" value="SDR_fam"/>
</dbReference>
<proteinExistence type="inferred from homology"/>
<accession>A0A5B9EM09</accession>
<dbReference type="PANTHER" id="PTHR44196:SF1">
    <property type="entry name" value="DEHYDROGENASE_REDUCTASE SDR FAMILY MEMBER 7B"/>
    <property type="match status" value="1"/>
</dbReference>
<evidence type="ECO:0000256" key="2">
    <source>
        <dbReference type="ARBA" id="ARBA00023002"/>
    </source>
</evidence>
<feature type="domain" description="Ketoreductase" evidence="4">
    <location>
        <begin position="21"/>
        <end position="210"/>
    </location>
</feature>
<dbReference type="FunFam" id="3.40.50.720:FF:000084">
    <property type="entry name" value="Short-chain dehydrogenase reductase"/>
    <property type="match status" value="1"/>
</dbReference>
<dbReference type="EMBL" id="CP042806">
    <property type="protein sequence ID" value="QEE31477.1"/>
    <property type="molecule type" value="Genomic_DNA"/>
</dbReference>
<evidence type="ECO:0000256" key="3">
    <source>
        <dbReference type="RuleBase" id="RU000363"/>
    </source>
</evidence>
<dbReference type="InterPro" id="IPR020904">
    <property type="entry name" value="Sc_DH/Rdtase_CS"/>
</dbReference>
<dbReference type="Proteomes" id="UP000321820">
    <property type="component" value="Chromosome"/>
</dbReference>
<dbReference type="OrthoDB" id="151996at2"/>
<dbReference type="InterPro" id="IPR036291">
    <property type="entry name" value="NAD(P)-bd_dom_sf"/>
</dbReference>
<dbReference type="KEGG" id="talb:FTW19_20435"/>
<dbReference type="PROSITE" id="PS00061">
    <property type="entry name" value="ADH_SHORT"/>
    <property type="match status" value="1"/>
</dbReference>
<comment type="similarity">
    <text evidence="1 3">Belongs to the short-chain dehydrogenases/reductases (SDR) family.</text>
</comment>
<dbReference type="Gene3D" id="3.40.50.720">
    <property type="entry name" value="NAD(P)-binding Rossmann-like Domain"/>
    <property type="match status" value="1"/>
</dbReference>
<dbReference type="SMART" id="SM00822">
    <property type="entry name" value="PKS_KR"/>
    <property type="match status" value="1"/>
</dbReference>
<dbReference type="Pfam" id="PF00106">
    <property type="entry name" value="adh_short"/>
    <property type="match status" value="1"/>
</dbReference>
<evidence type="ECO:0000313" key="5">
    <source>
        <dbReference type="EMBL" id="QEE31477.1"/>
    </source>
</evidence>
<dbReference type="AlphaFoldDB" id="A0A5B9EM09"/>
<keyword evidence="6" id="KW-1185">Reference proteome</keyword>
<reference evidence="5 6" key="1">
    <citation type="submission" date="2019-08" db="EMBL/GenBank/DDBJ databases">
        <title>Complete genome sequence of Terriglobus albidus strain ORNL.</title>
        <authorList>
            <person name="Podar M."/>
        </authorList>
    </citation>
    <scope>NUCLEOTIDE SEQUENCE [LARGE SCALE GENOMIC DNA]</scope>
    <source>
        <strain evidence="5 6">ORNL</strain>
    </source>
</reference>
<dbReference type="SUPFAM" id="SSF51735">
    <property type="entry name" value="NAD(P)-binding Rossmann-fold domains"/>
    <property type="match status" value="1"/>
</dbReference>
<dbReference type="GO" id="GO:0016020">
    <property type="term" value="C:membrane"/>
    <property type="evidence" value="ECO:0007669"/>
    <property type="project" value="TreeGrafter"/>
</dbReference>
<evidence type="ECO:0000313" key="6">
    <source>
        <dbReference type="Proteomes" id="UP000321820"/>
    </source>
</evidence>
<dbReference type="InterPro" id="IPR057326">
    <property type="entry name" value="KR_dom"/>
</dbReference>
<gene>
    <name evidence="5" type="ORF">FTW19_20435</name>
</gene>